<proteinExistence type="predicted"/>
<dbReference type="Pfam" id="PF20254">
    <property type="entry name" value="DMFA2_C"/>
    <property type="match status" value="1"/>
</dbReference>
<evidence type="ECO:0000313" key="3">
    <source>
        <dbReference type="Proteomes" id="UP000006377"/>
    </source>
</evidence>
<dbReference type="HOGENOM" id="CLU_030803_1_0_5"/>
<dbReference type="AlphaFoldDB" id="A7HRD3"/>
<name>A7HRD3_PARL1</name>
<gene>
    <name evidence="2" type="ordered locus">Plav_0843</name>
</gene>
<evidence type="ECO:0000313" key="2">
    <source>
        <dbReference type="EMBL" id="ABS62466.1"/>
    </source>
</evidence>
<dbReference type="Proteomes" id="UP000006377">
    <property type="component" value="Chromosome"/>
</dbReference>
<dbReference type="eggNOG" id="COG1520">
    <property type="taxonomic scope" value="Bacteria"/>
</dbReference>
<evidence type="ECO:0000259" key="1">
    <source>
        <dbReference type="Pfam" id="PF20254"/>
    </source>
</evidence>
<organism evidence="2 3">
    <name type="scientific">Parvibaculum lavamentivorans (strain DS-1 / DSM 13023 / NCIMB 13966)</name>
    <dbReference type="NCBI Taxonomy" id="402881"/>
    <lineage>
        <taxon>Bacteria</taxon>
        <taxon>Pseudomonadati</taxon>
        <taxon>Pseudomonadota</taxon>
        <taxon>Alphaproteobacteria</taxon>
        <taxon>Hyphomicrobiales</taxon>
        <taxon>Parvibaculaceae</taxon>
        <taxon>Parvibaculum</taxon>
    </lineage>
</organism>
<dbReference type="EMBL" id="CP000774">
    <property type="protein sequence ID" value="ABS62466.1"/>
    <property type="molecule type" value="Genomic_DNA"/>
</dbReference>
<feature type="domain" description="N,N-dimethylformamidase beta subunit-like C-terminal" evidence="1">
    <location>
        <begin position="37"/>
        <end position="495"/>
    </location>
</feature>
<protein>
    <recommendedName>
        <fullName evidence="1">N,N-dimethylformamidase beta subunit-like C-terminal domain-containing protein</fullName>
    </recommendedName>
</protein>
<keyword evidence="3" id="KW-1185">Reference proteome</keyword>
<dbReference type="RefSeq" id="WP_012109716.1">
    <property type="nucleotide sequence ID" value="NC_009719.1"/>
</dbReference>
<dbReference type="STRING" id="402881.Plav_0843"/>
<accession>A7HRD3</accession>
<sequence>MDKWIWGYSDKLSARPGETVSFFLSATGGRCDVEIARLGAKREPLWRKEGIAVGRHAAPEEAHIHGCGWPEAFRLEVPAEWRSGYYDIRFTGADGASGHHMLCVRPAQQTEKAVIVLATNTYHAYNSWGGANTYVWLGGPPPAPVPADQGRHVVAARLSAERPFSRGIMQPAAEKHRLVSETRRGFRERVLPGEVVHEIEAGGQGWDCPAGFTDKWEHAFVTWAEGAGYALDYLTDYDLEAEPGVLDGYTAALFVGHSEYWSWGQRAEVERFVDEGGRAIILSGNTCYWQCRWEDGGKIFVAHKARAEDEDPLAAIPEKRHLTSGLWSSPWIGKPEAQLTGLSFLFGGYHRFGLCVARGIGGYTVWDEKHWALEGADLYWGDVFGDDCRLIGYENDGCALTFGEDGLPKPVARLGVPAHLEIIATAPVTLGEPESEFAGLVPPEAWGPLTRAFAGYDAPENRARMMRGHAVLATFRRGKGEVFNSGTTEWAYGLQAGNPFVDRITRNVLERFLSR</sequence>
<reference evidence="2 3" key="1">
    <citation type="journal article" date="2011" name="Stand. Genomic Sci.">
        <title>Complete genome sequence of Parvibaculum lavamentivorans type strain (DS-1(T)).</title>
        <authorList>
            <person name="Schleheck D."/>
            <person name="Weiss M."/>
            <person name="Pitluck S."/>
            <person name="Bruce D."/>
            <person name="Land M.L."/>
            <person name="Han S."/>
            <person name="Saunders E."/>
            <person name="Tapia R."/>
            <person name="Detter C."/>
            <person name="Brettin T."/>
            <person name="Han J."/>
            <person name="Woyke T."/>
            <person name="Goodwin L."/>
            <person name="Pennacchio L."/>
            <person name="Nolan M."/>
            <person name="Cook A.M."/>
            <person name="Kjelleberg S."/>
            <person name="Thomas T."/>
        </authorList>
    </citation>
    <scope>NUCLEOTIDE SEQUENCE [LARGE SCALE GENOMIC DNA]</scope>
    <source>
        <strain evidence="3">DS-1 / DSM 13023 / NCIMB 13966</strain>
    </source>
</reference>
<dbReference type="InterPro" id="IPR046540">
    <property type="entry name" value="DMFA2_C"/>
</dbReference>
<dbReference type="KEGG" id="pla:Plav_0843"/>